<dbReference type="Proteomes" id="UP000251144">
    <property type="component" value="Unassembled WGS sequence"/>
</dbReference>
<feature type="coiled-coil region" evidence="4">
    <location>
        <begin position="252"/>
        <end position="286"/>
    </location>
</feature>
<evidence type="ECO:0000256" key="4">
    <source>
        <dbReference type="SAM" id="Coils"/>
    </source>
</evidence>
<accession>A0A329U0U6</accession>
<evidence type="ECO:0000256" key="2">
    <source>
        <dbReference type="ARBA" id="ARBA00011322"/>
    </source>
</evidence>
<protein>
    <recommendedName>
        <fullName evidence="3">Nuclease SbcCD subunit C</fullName>
    </recommendedName>
</protein>
<organism evidence="7 8">
    <name type="scientific">Faecalibacterium prausnitzii</name>
    <dbReference type="NCBI Taxonomy" id="853"/>
    <lineage>
        <taxon>Bacteria</taxon>
        <taxon>Bacillati</taxon>
        <taxon>Bacillota</taxon>
        <taxon>Clostridia</taxon>
        <taxon>Eubacteriales</taxon>
        <taxon>Oscillospiraceae</taxon>
        <taxon>Faecalibacterium</taxon>
    </lineage>
</organism>
<dbReference type="EMBL" id="PRLB01000001">
    <property type="protein sequence ID" value="RAW55452.1"/>
    <property type="molecule type" value="Genomic_DNA"/>
</dbReference>
<dbReference type="PANTHER" id="PTHR32114:SF2">
    <property type="entry name" value="ABC TRANSPORTER ABCH.3"/>
    <property type="match status" value="1"/>
</dbReference>
<evidence type="ECO:0000313" key="7">
    <source>
        <dbReference type="EMBL" id="RAW55452.1"/>
    </source>
</evidence>
<evidence type="ECO:0000259" key="6">
    <source>
        <dbReference type="Pfam" id="PF13476"/>
    </source>
</evidence>
<dbReference type="PANTHER" id="PTHR32114">
    <property type="entry name" value="ABC TRANSPORTER ABCH.3"/>
    <property type="match status" value="1"/>
</dbReference>
<dbReference type="OrthoDB" id="9795626at2"/>
<dbReference type="AlphaFoldDB" id="A0A329U0U6"/>
<dbReference type="Pfam" id="PF13476">
    <property type="entry name" value="AAA_23"/>
    <property type="match status" value="1"/>
</dbReference>
<dbReference type="GO" id="GO:0006302">
    <property type="term" value="P:double-strand break repair"/>
    <property type="evidence" value="ECO:0007669"/>
    <property type="project" value="InterPro"/>
</dbReference>
<dbReference type="SUPFAM" id="SSF52540">
    <property type="entry name" value="P-loop containing nucleoside triphosphate hydrolases"/>
    <property type="match status" value="1"/>
</dbReference>
<feature type="region of interest" description="Disordered" evidence="5">
    <location>
        <begin position="586"/>
        <end position="625"/>
    </location>
</feature>
<evidence type="ECO:0000313" key="8">
    <source>
        <dbReference type="Proteomes" id="UP000251144"/>
    </source>
</evidence>
<comment type="subunit">
    <text evidence="2">Heterodimer of SbcC and SbcD.</text>
</comment>
<feature type="compositionally biased region" description="Basic and acidic residues" evidence="5">
    <location>
        <begin position="610"/>
        <end position="622"/>
    </location>
</feature>
<proteinExistence type="inferred from homology"/>
<comment type="caution">
    <text evidence="7">The sequence shown here is derived from an EMBL/GenBank/DDBJ whole genome shotgun (WGS) entry which is preliminary data.</text>
</comment>
<gene>
    <name evidence="7" type="ORF">C4N26_00165</name>
</gene>
<comment type="similarity">
    <text evidence="1">Belongs to the SMC family. SbcC subfamily.</text>
</comment>
<dbReference type="Gene3D" id="3.40.50.300">
    <property type="entry name" value="P-loop containing nucleotide triphosphate hydrolases"/>
    <property type="match status" value="2"/>
</dbReference>
<name>A0A329U0U6_9FIRM</name>
<evidence type="ECO:0000256" key="3">
    <source>
        <dbReference type="ARBA" id="ARBA00013368"/>
    </source>
</evidence>
<evidence type="ECO:0000256" key="1">
    <source>
        <dbReference type="ARBA" id="ARBA00006930"/>
    </source>
</evidence>
<reference evidence="7 8" key="1">
    <citation type="submission" date="2018-02" db="EMBL/GenBank/DDBJ databases">
        <title>Complete genome sequencing of Faecalibacterium prausnitzii strains isolated from the human gut.</title>
        <authorList>
            <person name="Fitzgerald B.C."/>
            <person name="Shkoporov A.N."/>
            <person name="Ross P.R."/>
            <person name="Hill C."/>
        </authorList>
    </citation>
    <scope>NUCLEOTIDE SEQUENCE [LARGE SCALE GENOMIC DNA]</scope>
    <source>
        <strain evidence="7 8">APC942/32-1</strain>
    </source>
</reference>
<dbReference type="GO" id="GO:0016887">
    <property type="term" value="F:ATP hydrolysis activity"/>
    <property type="evidence" value="ECO:0007669"/>
    <property type="project" value="InterPro"/>
</dbReference>
<feature type="domain" description="Rad50/SbcC-type AAA" evidence="6">
    <location>
        <begin position="5"/>
        <end position="201"/>
    </location>
</feature>
<feature type="compositionally biased region" description="Basic and acidic residues" evidence="5">
    <location>
        <begin position="592"/>
        <end position="602"/>
    </location>
</feature>
<sequence>MRPLKLTLSAFGPYAAETVLDLAQLGRGGLYLVTGDTGAGKTTLFDAITYALYDHSSGGVRDGAMLRSQYAEPGTPTFVELEFEVRGQRFTVRRNPEYLRPKARGEGFTTEKADACLTYADGRPPVTRAKDVTAAVVDIIGLDYNQFSQIAMIAQGQFTRLLNASTEERSKIFRKLFRTQPYQRLQERLQAENAALTRQREDQSVRIGQLLSGLSWAEGDADEAVLDELAPLCEAGGQASPETLLPLLDALLAGQEQALSAATAARTEAEAELDKLQQTLGRAEQAEKLRLELTAAQTRQDALRPVLDAAEAEAARHAGDAAALDALAGKLERAKSDLAAFDGLDSLEKKLSAARDAAALENARAEKRRAALGQLDEELTALEQSLAALGGAEAENVSLEARAEQLARRETALAQLAQSLAEGQRRGQAARQAQERYLLADGAKERAHALRDHLERAFLNAQAGLLAEGLTDGTPCPVCGSTHHPKRAVLPAEAPTQARVDAARQSADEADRAAQEASASAAKAVAADREAKATLRRDAEALLPERFTSPEGPVKLTVSLLKTALAEESEALHAAQEALDKAQKQNAADLAAKARQEDERQKKTVQRPALEAKARASAEEAARQSASAKALEAQCAEARAALPAAGREEARRALAGLENERLALRAGMDAAASALAKARQDCAAAEAAVTALTAQQTEAGEAADLPALESQRDALTARRTALAAQEKALTARLLPNRKAADLYRQHAAARAELERRWQWVNALASTAGGTLSSKQKIRLEAYIQMNYLDAILVHANTRLMQMTAGQYELERVGAENQRSQSGLDLGVIDHYNGTRRSVKTLSGGESFKASLALALGLSDEVQSAAGGIRLDTLFLDEGFGSLDDESLEQAIRVLAGLTEGDRLVGIISHVAALKERIDKQVVVKKARSGGSTVEVIV</sequence>
<dbReference type="InterPro" id="IPR027417">
    <property type="entry name" value="P-loop_NTPase"/>
</dbReference>
<dbReference type="InterPro" id="IPR038729">
    <property type="entry name" value="Rad50/SbcC_AAA"/>
</dbReference>
<dbReference type="RefSeq" id="WP_158399919.1">
    <property type="nucleotide sequence ID" value="NZ_PRLB01000001.1"/>
</dbReference>
<keyword evidence="4" id="KW-0175">Coiled coil</keyword>
<dbReference type="Pfam" id="PF13558">
    <property type="entry name" value="SbcC_Walker_B"/>
    <property type="match status" value="1"/>
</dbReference>
<evidence type="ECO:0000256" key="5">
    <source>
        <dbReference type="SAM" id="MobiDB-lite"/>
    </source>
</evidence>